<dbReference type="PANTHER" id="PTHR33375:SF1">
    <property type="entry name" value="CHROMOSOME-PARTITIONING PROTEIN PARB-RELATED"/>
    <property type="match status" value="1"/>
</dbReference>
<sequence>MSTAILPDNVTIRPAELDIASIIVRERQRGVDAAHVTLLRNSIRDTGKQIVPIAVSERADGKLVLIDGAHRLEAAKQDGRTTIRAEVYTNLAEDQESVLEFVTNRARKDLSPAEILEAWETFDLPLYQLQAKERQLSGLRQGQAIPVIPAGNNGEVQPSVSVREVAIEKTGHEPEYLAKVAAVRNLAQAEDVPDEVREVAQRGYEKLKTSMAKVDPIFKAVQKTHDAVLRQSEDPEMVKKRAAEQRLDEVVRSTTLLQEKLESSDFRDVLVLAGRMGEWHRESLRAVRVALVNALSSVVVVECTVDGEVSQSLQRIGVEVTHLFSSQTLRQLGLEDRRG</sequence>
<dbReference type="GO" id="GO:0007059">
    <property type="term" value="P:chromosome segregation"/>
    <property type="evidence" value="ECO:0007669"/>
    <property type="project" value="TreeGrafter"/>
</dbReference>
<reference evidence="2 3" key="1">
    <citation type="submission" date="2016-10" db="EMBL/GenBank/DDBJ databases">
        <authorList>
            <person name="de Groot N.N."/>
        </authorList>
    </citation>
    <scope>NUCLEOTIDE SEQUENCE [LARGE SCALE GENOMIC DNA]</scope>
    <source>
        <strain evidence="2 3">DSM 22788</strain>
    </source>
</reference>
<feature type="domain" description="ParB-like N-terminal" evidence="1">
    <location>
        <begin position="15"/>
        <end position="105"/>
    </location>
</feature>
<dbReference type="Gene3D" id="3.90.1530.10">
    <property type="entry name" value="Conserved hypothetical protein from pyrococcus furiosus pfu- 392566-001, ParB domain"/>
    <property type="match status" value="1"/>
</dbReference>
<dbReference type="PANTHER" id="PTHR33375">
    <property type="entry name" value="CHROMOSOME-PARTITIONING PROTEIN PARB-RELATED"/>
    <property type="match status" value="1"/>
</dbReference>
<accession>A0A1H0ZYP1</accession>
<name>A0A1H0ZYP1_9MICO</name>
<dbReference type="InterPro" id="IPR036086">
    <property type="entry name" value="ParB/Sulfiredoxin_sf"/>
</dbReference>
<dbReference type="OrthoDB" id="4990279at2"/>
<dbReference type="SMART" id="SM00470">
    <property type="entry name" value="ParB"/>
    <property type="match status" value="1"/>
</dbReference>
<protein>
    <submittedName>
        <fullName evidence="2">ParB-like nuclease domain-containing protein</fullName>
    </submittedName>
</protein>
<evidence type="ECO:0000313" key="3">
    <source>
        <dbReference type="Proteomes" id="UP000182690"/>
    </source>
</evidence>
<proteinExistence type="predicted"/>
<dbReference type="InterPro" id="IPR003115">
    <property type="entry name" value="ParB_N"/>
</dbReference>
<dbReference type="RefSeq" id="WP_010157088.1">
    <property type="nucleotide sequence ID" value="NZ_FNKB01000001.1"/>
</dbReference>
<evidence type="ECO:0000313" key="2">
    <source>
        <dbReference type="EMBL" id="SDQ32528.1"/>
    </source>
</evidence>
<dbReference type="STRING" id="1079994.SAMN04488565_2183"/>
<dbReference type="Pfam" id="PF02195">
    <property type="entry name" value="ParB_N"/>
    <property type="match status" value="1"/>
</dbReference>
<dbReference type="AlphaFoldDB" id="A0A1H0ZYP1"/>
<dbReference type="Proteomes" id="UP000182690">
    <property type="component" value="Unassembled WGS sequence"/>
</dbReference>
<dbReference type="GO" id="GO:0005694">
    <property type="term" value="C:chromosome"/>
    <property type="evidence" value="ECO:0007669"/>
    <property type="project" value="TreeGrafter"/>
</dbReference>
<dbReference type="EMBL" id="FNKB01000001">
    <property type="protein sequence ID" value="SDQ32528.1"/>
    <property type="molecule type" value="Genomic_DNA"/>
</dbReference>
<dbReference type="SUPFAM" id="SSF110849">
    <property type="entry name" value="ParB/Sulfiredoxin"/>
    <property type="match status" value="1"/>
</dbReference>
<gene>
    <name evidence="2" type="ORF">SAMN04488565_2183</name>
</gene>
<dbReference type="InterPro" id="IPR050336">
    <property type="entry name" value="Chromosome_partition/occlusion"/>
</dbReference>
<evidence type="ECO:0000259" key="1">
    <source>
        <dbReference type="SMART" id="SM00470"/>
    </source>
</evidence>
<organism evidence="2 3">
    <name type="scientific">Leucobacter chromiiresistens</name>
    <dbReference type="NCBI Taxonomy" id="1079994"/>
    <lineage>
        <taxon>Bacteria</taxon>
        <taxon>Bacillati</taxon>
        <taxon>Actinomycetota</taxon>
        <taxon>Actinomycetes</taxon>
        <taxon>Micrococcales</taxon>
        <taxon>Microbacteriaceae</taxon>
        <taxon>Leucobacter</taxon>
    </lineage>
</organism>